<dbReference type="Gene3D" id="3.40.50.2000">
    <property type="entry name" value="Glycogen Phosphorylase B"/>
    <property type="match status" value="2"/>
</dbReference>
<dbReference type="Pfam" id="PF13439">
    <property type="entry name" value="Glyco_transf_4"/>
    <property type="match status" value="1"/>
</dbReference>
<dbReference type="PANTHER" id="PTHR45947:SF3">
    <property type="entry name" value="SULFOQUINOVOSYL TRANSFERASE SQD2"/>
    <property type="match status" value="1"/>
</dbReference>
<dbReference type="RefSeq" id="WP_128442673.1">
    <property type="nucleotide sequence ID" value="NZ_SBIP01000002.1"/>
</dbReference>
<dbReference type="Proteomes" id="UP000287687">
    <property type="component" value="Unassembled WGS sequence"/>
</dbReference>
<name>A0A3S3RKN6_9HYPH</name>
<sequence length="357" mass="39365">MTRITIVSDAWHPQVNGVVRSIENTNRELTRMGVEVCMVTPKDFANIPCPTYPEIRLSIATFGQVAHAIEATLPTAIHIATEGPLGIIARRWCLKNRMPFSTSYHTRFPEYVSARFPVPLRWLHAFVRWFHNAGNGCMVATASLERELSRLGIRNLLRWSRGIDQTVFHPMERNDNPFGLPRPIFITVGRVAVEKNLPAFLDLDLPGSKVVVGDGPARADLQKRYPNVLFTGMKTGNELAEAYAQADVFVFPSKTDTFGNTILEALASGVPVAAYPVTGPVDIIEEGSGAGAMSEDLREACLSALRCSRESARLLARKFTWEAATRQFLSNVLTAQNRSLLAAPVLPKDSNRLIGPA</sequence>
<dbReference type="Pfam" id="PF13692">
    <property type="entry name" value="Glyco_trans_1_4"/>
    <property type="match status" value="1"/>
</dbReference>
<feature type="domain" description="Glycosyltransferase subfamily 4-like N-terminal" evidence="1">
    <location>
        <begin position="15"/>
        <end position="164"/>
    </location>
</feature>
<protein>
    <submittedName>
        <fullName evidence="2">Glycosyltransferase family 1 protein</fullName>
    </submittedName>
</protein>
<dbReference type="EMBL" id="SBIP01000002">
    <property type="protein sequence ID" value="RWX78696.1"/>
    <property type="molecule type" value="Genomic_DNA"/>
</dbReference>
<dbReference type="InterPro" id="IPR050194">
    <property type="entry name" value="Glycosyltransferase_grp1"/>
</dbReference>
<accession>A0A3S3RKN6</accession>
<keyword evidence="2" id="KW-0808">Transferase</keyword>
<dbReference type="CDD" id="cd03814">
    <property type="entry name" value="GT4-like"/>
    <property type="match status" value="1"/>
</dbReference>
<dbReference type="InterPro" id="IPR028098">
    <property type="entry name" value="Glyco_trans_4-like_N"/>
</dbReference>
<evidence type="ECO:0000313" key="3">
    <source>
        <dbReference type="Proteomes" id="UP000287687"/>
    </source>
</evidence>
<gene>
    <name evidence="2" type="ORF">EPK99_08875</name>
</gene>
<reference evidence="2 3" key="1">
    <citation type="submission" date="2019-01" db="EMBL/GenBank/DDBJ databases">
        <title>The draft genome of Rhizobium sp. 24NR.</title>
        <authorList>
            <person name="Liu L."/>
            <person name="Liang L."/>
            <person name="Shi S."/>
            <person name="Xu L."/>
            <person name="Wang X."/>
            <person name="Li L."/>
            <person name="Zhang X."/>
        </authorList>
    </citation>
    <scope>NUCLEOTIDE SEQUENCE [LARGE SCALE GENOMIC DNA]</scope>
    <source>
        <strain evidence="2 3">24NR</strain>
    </source>
</reference>
<comment type="caution">
    <text evidence="2">The sequence shown here is derived from an EMBL/GenBank/DDBJ whole genome shotgun (WGS) entry which is preliminary data.</text>
</comment>
<keyword evidence="3" id="KW-1185">Reference proteome</keyword>
<dbReference type="SUPFAM" id="SSF53756">
    <property type="entry name" value="UDP-Glycosyltransferase/glycogen phosphorylase"/>
    <property type="match status" value="1"/>
</dbReference>
<dbReference type="GO" id="GO:0016757">
    <property type="term" value="F:glycosyltransferase activity"/>
    <property type="evidence" value="ECO:0007669"/>
    <property type="project" value="TreeGrafter"/>
</dbReference>
<dbReference type="AlphaFoldDB" id="A0A3S3RKN6"/>
<evidence type="ECO:0000313" key="2">
    <source>
        <dbReference type="EMBL" id="RWX78696.1"/>
    </source>
</evidence>
<organism evidence="2 3">
    <name type="scientific">Neorhizobium lilium</name>
    <dbReference type="NCBI Taxonomy" id="2503024"/>
    <lineage>
        <taxon>Bacteria</taxon>
        <taxon>Pseudomonadati</taxon>
        <taxon>Pseudomonadota</taxon>
        <taxon>Alphaproteobacteria</taxon>
        <taxon>Hyphomicrobiales</taxon>
        <taxon>Rhizobiaceae</taxon>
        <taxon>Rhizobium/Agrobacterium group</taxon>
        <taxon>Neorhizobium</taxon>
    </lineage>
</organism>
<dbReference type="OrthoDB" id="9802525at2"/>
<proteinExistence type="predicted"/>
<evidence type="ECO:0000259" key="1">
    <source>
        <dbReference type="Pfam" id="PF13439"/>
    </source>
</evidence>
<dbReference type="PANTHER" id="PTHR45947">
    <property type="entry name" value="SULFOQUINOVOSYL TRANSFERASE SQD2"/>
    <property type="match status" value="1"/>
</dbReference>